<name>A0ABR9RTB9_9ACTN</name>
<evidence type="ECO:0008006" key="4">
    <source>
        <dbReference type="Google" id="ProtNLM"/>
    </source>
</evidence>
<keyword evidence="1" id="KW-0732">Signal</keyword>
<accession>A0ABR9RTB9</accession>
<reference evidence="2 3" key="1">
    <citation type="submission" date="2020-10" db="EMBL/GenBank/DDBJ databases">
        <title>Nocardioides sp. isolated from sludge.</title>
        <authorList>
            <person name="Zhang X."/>
        </authorList>
    </citation>
    <scope>NUCLEOTIDE SEQUENCE [LARGE SCALE GENOMIC DNA]</scope>
    <source>
        <strain evidence="2 3">Y6</strain>
    </source>
</reference>
<dbReference type="Proteomes" id="UP000756387">
    <property type="component" value="Unassembled WGS sequence"/>
</dbReference>
<sequence>MAHEAAPRASVAPTRRALLRATAWSLPVVAVATAAPAYASSQGGGEIIVMAATLSATNGSASSTSNGTNYIFTGRVTITNPATAPTQGLQVVLTLNGYPLHGNESVSGSGGSGLGAWTSSVNTSQGIVITLTAPTQLAGNTSTTVTFKIAGSIRPGSTGSISTMPHASNLPSLSTSFTVARA</sequence>
<gene>
    <name evidence="2" type="ORF">IEQ44_09225</name>
</gene>
<evidence type="ECO:0000313" key="2">
    <source>
        <dbReference type="EMBL" id="MBE7324835.1"/>
    </source>
</evidence>
<dbReference type="PROSITE" id="PS51318">
    <property type="entry name" value="TAT"/>
    <property type="match status" value="1"/>
</dbReference>
<organism evidence="2 3">
    <name type="scientific">Nocardioides malaquae</name>
    <dbReference type="NCBI Taxonomy" id="2773426"/>
    <lineage>
        <taxon>Bacteria</taxon>
        <taxon>Bacillati</taxon>
        <taxon>Actinomycetota</taxon>
        <taxon>Actinomycetes</taxon>
        <taxon>Propionibacteriales</taxon>
        <taxon>Nocardioidaceae</taxon>
        <taxon>Nocardioides</taxon>
    </lineage>
</organism>
<dbReference type="InterPro" id="IPR006311">
    <property type="entry name" value="TAT_signal"/>
</dbReference>
<dbReference type="EMBL" id="JADCSA010000007">
    <property type="protein sequence ID" value="MBE7324835.1"/>
    <property type="molecule type" value="Genomic_DNA"/>
</dbReference>
<comment type="caution">
    <text evidence="2">The sequence shown here is derived from an EMBL/GenBank/DDBJ whole genome shotgun (WGS) entry which is preliminary data.</text>
</comment>
<evidence type="ECO:0000313" key="3">
    <source>
        <dbReference type="Proteomes" id="UP000756387"/>
    </source>
</evidence>
<protein>
    <recommendedName>
        <fullName evidence="4">DUF11 domain-containing protein</fullName>
    </recommendedName>
</protein>
<keyword evidence="3" id="KW-1185">Reference proteome</keyword>
<dbReference type="RefSeq" id="WP_193638159.1">
    <property type="nucleotide sequence ID" value="NZ_JADCSA010000007.1"/>
</dbReference>
<proteinExistence type="predicted"/>
<feature type="signal peptide" evidence="1">
    <location>
        <begin position="1"/>
        <end position="39"/>
    </location>
</feature>
<feature type="chain" id="PRO_5046895689" description="DUF11 domain-containing protein" evidence="1">
    <location>
        <begin position="40"/>
        <end position="182"/>
    </location>
</feature>
<evidence type="ECO:0000256" key="1">
    <source>
        <dbReference type="SAM" id="SignalP"/>
    </source>
</evidence>